<organism evidence="1 2">
    <name type="scientific">Laccaria amethystina LaAM-08-1</name>
    <dbReference type="NCBI Taxonomy" id="1095629"/>
    <lineage>
        <taxon>Eukaryota</taxon>
        <taxon>Fungi</taxon>
        <taxon>Dikarya</taxon>
        <taxon>Basidiomycota</taxon>
        <taxon>Agaricomycotina</taxon>
        <taxon>Agaricomycetes</taxon>
        <taxon>Agaricomycetidae</taxon>
        <taxon>Agaricales</taxon>
        <taxon>Agaricineae</taxon>
        <taxon>Hydnangiaceae</taxon>
        <taxon>Laccaria</taxon>
    </lineage>
</organism>
<evidence type="ECO:0000313" key="1">
    <source>
        <dbReference type="EMBL" id="KIK02537.1"/>
    </source>
</evidence>
<gene>
    <name evidence="1" type="ORF">K443DRAFT_6043</name>
</gene>
<dbReference type="AlphaFoldDB" id="A0A0C9XY12"/>
<reference evidence="2" key="2">
    <citation type="submission" date="2015-01" db="EMBL/GenBank/DDBJ databases">
        <title>Evolutionary Origins and Diversification of the Mycorrhizal Mutualists.</title>
        <authorList>
            <consortium name="DOE Joint Genome Institute"/>
            <consortium name="Mycorrhizal Genomics Consortium"/>
            <person name="Kohler A."/>
            <person name="Kuo A."/>
            <person name="Nagy L.G."/>
            <person name="Floudas D."/>
            <person name="Copeland A."/>
            <person name="Barry K.W."/>
            <person name="Cichocki N."/>
            <person name="Veneault-Fourrey C."/>
            <person name="LaButti K."/>
            <person name="Lindquist E.A."/>
            <person name="Lipzen A."/>
            <person name="Lundell T."/>
            <person name="Morin E."/>
            <person name="Murat C."/>
            <person name="Riley R."/>
            <person name="Ohm R."/>
            <person name="Sun H."/>
            <person name="Tunlid A."/>
            <person name="Henrissat B."/>
            <person name="Grigoriev I.V."/>
            <person name="Hibbett D.S."/>
            <person name="Martin F."/>
        </authorList>
    </citation>
    <scope>NUCLEOTIDE SEQUENCE [LARGE SCALE GENOMIC DNA]</scope>
    <source>
        <strain evidence="2">LaAM-08-1</strain>
    </source>
</reference>
<sequence>MEIDAEYFVFNDLSADGLKIMAKRYANRSRANNKEWKLLTRFVMGNQSILPKNKYLDAVNVLGYFINSPIGEFTMNPVFVIKAARHFEQQMEEQQVQAVQD</sequence>
<reference evidence="1 2" key="1">
    <citation type="submission" date="2014-04" db="EMBL/GenBank/DDBJ databases">
        <authorList>
            <consortium name="DOE Joint Genome Institute"/>
            <person name="Kuo A."/>
            <person name="Kohler A."/>
            <person name="Nagy L.G."/>
            <person name="Floudas D."/>
            <person name="Copeland A."/>
            <person name="Barry K.W."/>
            <person name="Cichocki N."/>
            <person name="Veneault-Fourrey C."/>
            <person name="LaButti K."/>
            <person name="Lindquist E.A."/>
            <person name="Lipzen A."/>
            <person name="Lundell T."/>
            <person name="Morin E."/>
            <person name="Murat C."/>
            <person name="Sun H."/>
            <person name="Tunlid A."/>
            <person name="Henrissat B."/>
            <person name="Grigoriev I.V."/>
            <person name="Hibbett D.S."/>
            <person name="Martin F."/>
            <person name="Nordberg H.P."/>
            <person name="Cantor M.N."/>
            <person name="Hua S.X."/>
        </authorList>
    </citation>
    <scope>NUCLEOTIDE SEQUENCE [LARGE SCALE GENOMIC DNA]</scope>
    <source>
        <strain evidence="1 2">LaAM-08-1</strain>
    </source>
</reference>
<dbReference type="HOGENOM" id="CLU_2292165_0_0_1"/>
<name>A0A0C9XY12_9AGAR</name>
<protein>
    <submittedName>
        <fullName evidence="1">Uncharacterized protein</fullName>
    </submittedName>
</protein>
<accession>A0A0C9XY12</accession>
<keyword evidence="2" id="KW-1185">Reference proteome</keyword>
<evidence type="ECO:0000313" key="2">
    <source>
        <dbReference type="Proteomes" id="UP000054477"/>
    </source>
</evidence>
<dbReference type="Proteomes" id="UP000054477">
    <property type="component" value="Unassembled WGS sequence"/>
</dbReference>
<dbReference type="EMBL" id="KN838591">
    <property type="protein sequence ID" value="KIK02537.1"/>
    <property type="molecule type" value="Genomic_DNA"/>
</dbReference>
<proteinExistence type="predicted"/>